<organism evidence="7 8">
    <name type="scientific">Pandoraea thiooxydans</name>
    <dbReference type="NCBI Taxonomy" id="445709"/>
    <lineage>
        <taxon>Bacteria</taxon>
        <taxon>Pseudomonadati</taxon>
        <taxon>Pseudomonadota</taxon>
        <taxon>Betaproteobacteria</taxon>
        <taxon>Burkholderiales</taxon>
        <taxon>Burkholderiaceae</taxon>
        <taxon>Pandoraea</taxon>
    </lineage>
</organism>
<evidence type="ECO:0000313" key="7">
    <source>
        <dbReference type="EMBL" id="AKJ68378.1"/>
    </source>
</evidence>
<dbReference type="PANTHER" id="PTHR45772:SF2">
    <property type="entry name" value="ABC TRANSPORTER ATP-BINDING PROTEIN"/>
    <property type="match status" value="1"/>
</dbReference>
<proteinExistence type="predicted"/>
<dbReference type="RefSeq" id="WP_047214204.1">
    <property type="nucleotide sequence ID" value="NZ_CP011568.3"/>
</dbReference>
<dbReference type="Gene3D" id="3.40.50.300">
    <property type="entry name" value="P-loop containing nucleotide triphosphate hydrolases"/>
    <property type="match status" value="1"/>
</dbReference>
<dbReference type="GO" id="GO:0016887">
    <property type="term" value="F:ATP hydrolysis activity"/>
    <property type="evidence" value="ECO:0007669"/>
    <property type="project" value="InterPro"/>
</dbReference>
<dbReference type="GO" id="GO:0005886">
    <property type="term" value="C:plasma membrane"/>
    <property type="evidence" value="ECO:0007669"/>
    <property type="project" value="TreeGrafter"/>
</dbReference>
<keyword evidence="8" id="KW-1185">Reference proteome</keyword>
<accession>A0A0G3EMX7</accession>
<evidence type="ECO:0000259" key="6">
    <source>
        <dbReference type="PROSITE" id="PS50893"/>
    </source>
</evidence>
<keyword evidence="1" id="KW-0813">Transport</keyword>
<dbReference type="EMBL" id="CP011568">
    <property type="protein sequence ID" value="AKJ68378.1"/>
    <property type="molecule type" value="Genomic_DNA"/>
</dbReference>
<dbReference type="InterPro" id="IPR051120">
    <property type="entry name" value="ABC_AA/LPS_Transport"/>
</dbReference>
<evidence type="ECO:0000256" key="1">
    <source>
        <dbReference type="ARBA" id="ARBA00022448"/>
    </source>
</evidence>
<keyword evidence="5 7" id="KW-0067">ATP-binding</keyword>
<keyword evidence="3" id="KW-0997">Cell inner membrane</keyword>
<dbReference type="PANTHER" id="PTHR45772">
    <property type="entry name" value="CONSERVED COMPONENT OF ABC TRANSPORTER FOR NATURAL AMINO ACIDS-RELATED"/>
    <property type="match status" value="1"/>
</dbReference>
<name>A0A0G3EMX7_9BURK</name>
<dbReference type="Proteomes" id="UP000036700">
    <property type="component" value="Chromosome"/>
</dbReference>
<dbReference type="InterPro" id="IPR027417">
    <property type="entry name" value="P-loop_NTPase"/>
</dbReference>
<evidence type="ECO:0000256" key="4">
    <source>
        <dbReference type="ARBA" id="ARBA00022741"/>
    </source>
</evidence>
<protein>
    <submittedName>
        <fullName evidence="7">ABC transporter ATP-binding protein</fullName>
    </submittedName>
</protein>
<dbReference type="OrthoDB" id="5291558at2"/>
<dbReference type="CDD" id="cd03219">
    <property type="entry name" value="ABC_Mj1267_LivG_branched"/>
    <property type="match status" value="1"/>
</dbReference>
<feature type="domain" description="ABC transporter" evidence="6">
    <location>
        <begin position="21"/>
        <end position="251"/>
    </location>
</feature>
<reference evidence="8" key="1">
    <citation type="submission" date="2015-06" db="EMBL/GenBank/DDBJ databases">
        <authorList>
            <person name="Lim Y.L."/>
            <person name="Ee R."/>
            <person name="Yong D."/>
            <person name="How K.Y."/>
            <person name="Yin W.F."/>
            <person name="Chan K.G."/>
        </authorList>
    </citation>
    <scope>NUCLEOTIDE SEQUENCE [LARGE SCALE GENOMIC DNA]</scope>
    <source>
        <strain evidence="8">DSM 25325</strain>
    </source>
</reference>
<evidence type="ECO:0000256" key="3">
    <source>
        <dbReference type="ARBA" id="ARBA00022519"/>
    </source>
</evidence>
<dbReference type="PATRIC" id="fig|445709.3.peg.1983"/>
<dbReference type="InterPro" id="IPR003593">
    <property type="entry name" value="AAA+_ATPase"/>
</dbReference>
<evidence type="ECO:0000313" key="8">
    <source>
        <dbReference type="Proteomes" id="UP000036700"/>
    </source>
</evidence>
<keyword evidence="3" id="KW-0472">Membrane</keyword>
<dbReference type="SMART" id="SM00382">
    <property type="entry name" value="AAA"/>
    <property type="match status" value="1"/>
</dbReference>
<dbReference type="PROSITE" id="PS50893">
    <property type="entry name" value="ABC_TRANSPORTER_2"/>
    <property type="match status" value="1"/>
</dbReference>
<keyword evidence="2" id="KW-1003">Cell membrane</keyword>
<gene>
    <name evidence="7" type="ORF">ABW99_09275</name>
</gene>
<dbReference type="Pfam" id="PF00005">
    <property type="entry name" value="ABC_tran"/>
    <property type="match status" value="1"/>
</dbReference>
<evidence type="ECO:0000256" key="2">
    <source>
        <dbReference type="ARBA" id="ARBA00022475"/>
    </source>
</evidence>
<dbReference type="STRING" id="445709.ABW99_09275"/>
<dbReference type="GO" id="GO:0005524">
    <property type="term" value="F:ATP binding"/>
    <property type="evidence" value="ECO:0007669"/>
    <property type="project" value="UniProtKB-KW"/>
</dbReference>
<sequence>MSPEVLDRPASAGSAKGAPLLAVKQLVKRFGGFVALDQVSLNVHAGEVVGLVGPNGSGKTTCINVITGIYAPSGGAIEFEGREIGGLPSHKLVHAGINRTFQIPKPFLSLTVAQNVEIAATYGARGASDADVAGILEMLDLTDQARRRADELNSIQQKMLDLARALATKPKLLCVDELAAGLNPGEMGHVAEHLRTIARSGVAVVVVEHLMGFLEAVTDRVIVLNAGKEIFEGKLAAAVQDPQVVEVFLGTSHGE</sequence>
<dbReference type="AlphaFoldDB" id="A0A0G3EMX7"/>
<dbReference type="InterPro" id="IPR003439">
    <property type="entry name" value="ABC_transporter-like_ATP-bd"/>
</dbReference>
<dbReference type="KEGG" id="ptx:ABW99_09275"/>
<keyword evidence="4" id="KW-0547">Nucleotide-binding</keyword>
<evidence type="ECO:0000256" key="5">
    <source>
        <dbReference type="ARBA" id="ARBA00022840"/>
    </source>
</evidence>
<dbReference type="SUPFAM" id="SSF52540">
    <property type="entry name" value="P-loop containing nucleoside triphosphate hydrolases"/>
    <property type="match status" value="1"/>
</dbReference>